<feature type="compositionally biased region" description="Polar residues" evidence="1">
    <location>
        <begin position="67"/>
        <end position="80"/>
    </location>
</feature>
<sequence>MKNVKTYKSSKMLLMLLCGMLILVLAACGNDKKAGEESSSTPIPTVSPSLSPSTSPALSPIPSPTTDVTQTPAPTGSTAPENEAAKTLKGEGSYTGQEDSHTVEITMNGEPTSFQFGDDTAAVIDGLKKNDHVEFEYIVSDPESKQLTLTKIVKK</sequence>
<dbReference type="RefSeq" id="WP_209979308.1">
    <property type="nucleotide sequence ID" value="NZ_JAGGLB010000054.1"/>
</dbReference>
<dbReference type="Proteomes" id="UP001519287">
    <property type="component" value="Unassembled WGS sequence"/>
</dbReference>
<feature type="signal peptide" evidence="2">
    <location>
        <begin position="1"/>
        <end position="26"/>
    </location>
</feature>
<organism evidence="3 4">
    <name type="scientific">Paenibacillus eucommiae</name>
    <dbReference type="NCBI Taxonomy" id="1355755"/>
    <lineage>
        <taxon>Bacteria</taxon>
        <taxon>Bacillati</taxon>
        <taxon>Bacillota</taxon>
        <taxon>Bacilli</taxon>
        <taxon>Bacillales</taxon>
        <taxon>Paenibacillaceae</taxon>
        <taxon>Paenibacillus</taxon>
    </lineage>
</organism>
<proteinExistence type="predicted"/>
<reference evidence="3 4" key="1">
    <citation type="submission" date="2021-03" db="EMBL/GenBank/DDBJ databases">
        <title>Genomic Encyclopedia of Type Strains, Phase IV (KMG-IV): sequencing the most valuable type-strain genomes for metagenomic binning, comparative biology and taxonomic classification.</title>
        <authorList>
            <person name="Goeker M."/>
        </authorList>
    </citation>
    <scope>NUCLEOTIDE SEQUENCE [LARGE SCALE GENOMIC DNA]</scope>
    <source>
        <strain evidence="3 4">DSM 26048</strain>
    </source>
</reference>
<evidence type="ECO:0000256" key="2">
    <source>
        <dbReference type="SAM" id="SignalP"/>
    </source>
</evidence>
<evidence type="ECO:0000313" key="4">
    <source>
        <dbReference type="Proteomes" id="UP001519287"/>
    </source>
</evidence>
<feature type="compositionally biased region" description="Polar residues" evidence="1">
    <location>
        <begin position="103"/>
        <end position="115"/>
    </location>
</feature>
<dbReference type="PROSITE" id="PS51257">
    <property type="entry name" value="PROKAR_LIPOPROTEIN"/>
    <property type="match status" value="1"/>
</dbReference>
<accession>A0ABS4JBQ3</accession>
<protein>
    <submittedName>
        <fullName evidence="3">Uncharacterized protein</fullName>
    </submittedName>
</protein>
<evidence type="ECO:0000256" key="1">
    <source>
        <dbReference type="SAM" id="MobiDB-lite"/>
    </source>
</evidence>
<keyword evidence="2" id="KW-0732">Signal</keyword>
<name>A0ABS4JBQ3_9BACL</name>
<gene>
    <name evidence="3" type="ORF">J2Z66_008303</name>
</gene>
<feature type="chain" id="PRO_5046503336" evidence="2">
    <location>
        <begin position="27"/>
        <end position="155"/>
    </location>
</feature>
<dbReference type="EMBL" id="JAGGLB010000054">
    <property type="protein sequence ID" value="MBP1996655.1"/>
    <property type="molecule type" value="Genomic_DNA"/>
</dbReference>
<evidence type="ECO:0000313" key="3">
    <source>
        <dbReference type="EMBL" id="MBP1996655.1"/>
    </source>
</evidence>
<feature type="compositionally biased region" description="Low complexity" evidence="1">
    <location>
        <begin position="38"/>
        <end position="66"/>
    </location>
</feature>
<comment type="caution">
    <text evidence="3">The sequence shown here is derived from an EMBL/GenBank/DDBJ whole genome shotgun (WGS) entry which is preliminary data.</text>
</comment>
<keyword evidence="4" id="KW-1185">Reference proteome</keyword>
<feature type="region of interest" description="Disordered" evidence="1">
    <location>
        <begin position="33"/>
        <end position="117"/>
    </location>
</feature>